<evidence type="ECO:0000313" key="1">
    <source>
        <dbReference type="EMBL" id="KAJ0183040.1"/>
    </source>
</evidence>
<comment type="caution">
    <text evidence="1">The sequence shown here is derived from an EMBL/GenBank/DDBJ whole genome shotgun (WGS) entry which is preliminary data.</text>
</comment>
<organism evidence="1 2">
    <name type="scientific">Dendrolimus kikuchii</name>
    <dbReference type="NCBI Taxonomy" id="765133"/>
    <lineage>
        <taxon>Eukaryota</taxon>
        <taxon>Metazoa</taxon>
        <taxon>Ecdysozoa</taxon>
        <taxon>Arthropoda</taxon>
        <taxon>Hexapoda</taxon>
        <taxon>Insecta</taxon>
        <taxon>Pterygota</taxon>
        <taxon>Neoptera</taxon>
        <taxon>Endopterygota</taxon>
        <taxon>Lepidoptera</taxon>
        <taxon>Glossata</taxon>
        <taxon>Ditrysia</taxon>
        <taxon>Bombycoidea</taxon>
        <taxon>Lasiocampidae</taxon>
        <taxon>Dendrolimus</taxon>
    </lineage>
</organism>
<accession>A0ACC1DGU8</accession>
<keyword evidence="2" id="KW-1185">Reference proteome</keyword>
<dbReference type="EMBL" id="CM034388">
    <property type="protein sequence ID" value="KAJ0183040.1"/>
    <property type="molecule type" value="Genomic_DNA"/>
</dbReference>
<proteinExistence type="predicted"/>
<protein>
    <submittedName>
        <fullName evidence="1">Uncharacterized protein</fullName>
    </submittedName>
</protein>
<evidence type="ECO:0000313" key="2">
    <source>
        <dbReference type="Proteomes" id="UP000824533"/>
    </source>
</evidence>
<reference evidence="1 2" key="1">
    <citation type="journal article" date="2021" name="Front. Genet.">
        <title>Chromosome-Level Genome Assembly Reveals Significant Gene Expansion in the Toll and IMD Signaling Pathways of Dendrolimus kikuchii.</title>
        <authorList>
            <person name="Zhou J."/>
            <person name="Wu P."/>
            <person name="Xiong Z."/>
            <person name="Liu N."/>
            <person name="Zhao N."/>
            <person name="Ji M."/>
            <person name="Qiu Y."/>
            <person name="Yang B."/>
        </authorList>
    </citation>
    <scope>NUCLEOTIDE SEQUENCE [LARGE SCALE GENOMIC DNA]</scope>
    <source>
        <strain evidence="1">Ann1</strain>
    </source>
</reference>
<gene>
    <name evidence="1" type="ORF">K1T71_001016</name>
</gene>
<sequence>MDQTPIINFCKDLGCCYACCLRYLGLKNPKVFENCRKYVLEILENGQPKKNDRDSAEKSEIMKKDENAEEPVNKKMKMNDTCVSCMGLLQEESWPNYFQALDVTRKGYETDTFACGLSAPMTTLLREKAVILRLCNQFTEYDATILTPLKEAWKWTFGVQMAKVIGKSLDSGAVSPLLITLNMEYPDDLQELEILKTLSPSLFELRSKQKKRFTVEFTRRSVEEALTDLSLEALQGVDGWKDGLPAVEKHVKCVSVVSVHTPMYLGGRYIKLSRELPQTPWMVNGVRMMDSSVQEIIFDPIARMNLIEPADVEHRLKFMSAGREDVDVRCLGQGRPFAVEITDPRKQLSPEELKTICKEISKTGKVIVKDLIYVTKVDLTELKKGEETKCKTYEALCIKLSHSEYDHIVNPDSKPKVTENDIERINSYSNTSPSDEARIVLKQKTPVRVLHRRPLLTRQRRIYELIAKELPDHPQLFTLVIKTEAGTYIKEWVHGDLGRTRPHLGEAIKAKVDILALDVASVHLQWPLVNNKN</sequence>
<name>A0ACC1DGU8_9NEOP</name>
<dbReference type="Proteomes" id="UP000824533">
    <property type="component" value="Linkage Group LG02"/>
</dbReference>